<organism evidence="2 3">
    <name type="scientific">Botryotinia fuckeliana (strain T4)</name>
    <name type="common">Noble rot fungus</name>
    <name type="synonym">Botrytis cinerea</name>
    <dbReference type="NCBI Taxonomy" id="999810"/>
    <lineage>
        <taxon>Eukaryota</taxon>
        <taxon>Fungi</taxon>
        <taxon>Dikarya</taxon>
        <taxon>Ascomycota</taxon>
        <taxon>Pezizomycotina</taxon>
        <taxon>Leotiomycetes</taxon>
        <taxon>Helotiales</taxon>
        <taxon>Sclerotiniaceae</taxon>
        <taxon>Botrytis</taxon>
    </lineage>
</organism>
<evidence type="ECO:0000313" key="3">
    <source>
        <dbReference type="Proteomes" id="UP000008177"/>
    </source>
</evidence>
<name>G2YP30_BOTF4</name>
<dbReference type="EMBL" id="FQ790347">
    <property type="protein sequence ID" value="CCD53378.1"/>
    <property type="molecule type" value="Genomic_DNA"/>
</dbReference>
<proteinExistence type="predicted"/>
<feature type="region of interest" description="Disordered" evidence="1">
    <location>
        <begin position="29"/>
        <end position="52"/>
    </location>
</feature>
<dbReference type="Proteomes" id="UP000008177">
    <property type="component" value="Unplaced contigs"/>
</dbReference>
<protein>
    <submittedName>
        <fullName evidence="2">Uncharacterized protein</fullName>
    </submittedName>
</protein>
<reference evidence="3" key="1">
    <citation type="journal article" date="2011" name="PLoS Genet.">
        <title>Genomic analysis of the necrotrophic fungal pathogens Sclerotinia sclerotiorum and Botrytis cinerea.</title>
        <authorList>
            <person name="Amselem J."/>
            <person name="Cuomo C.A."/>
            <person name="van Kan J.A."/>
            <person name="Viaud M."/>
            <person name="Benito E.P."/>
            <person name="Couloux A."/>
            <person name="Coutinho P.M."/>
            <person name="de Vries R.P."/>
            <person name="Dyer P.S."/>
            <person name="Fillinger S."/>
            <person name="Fournier E."/>
            <person name="Gout L."/>
            <person name="Hahn M."/>
            <person name="Kohn L."/>
            <person name="Lapalu N."/>
            <person name="Plummer K.M."/>
            <person name="Pradier J.M."/>
            <person name="Quevillon E."/>
            <person name="Sharon A."/>
            <person name="Simon A."/>
            <person name="ten Have A."/>
            <person name="Tudzynski B."/>
            <person name="Tudzynski P."/>
            <person name="Wincker P."/>
            <person name="Andrew M."/>
            <person name="Anthouard V."/>
            <person name="Beever R.E."/>
            <person name="Beffa R."/>
            <person name="Benoit I."/>
            <person name="Bouzid O."/>
            <person name="Brault B."/>
            <person name="Chen Z."/>
            <person name="Choquer M."/>
            <person name="Collemare J."/>
            <person name="Cotton P."/>
            <person name="Danchin E.G."/>
            <person name="Da Silva C."/>
            <person name="Gautier A."/>
            <person name="Giraud C."/>
            <person name="Giraud T."/>
            <person name="Gonzalez C."/>
            <person name="Grossetete S."/>
            <person name="Guldener U."/>
            <person name="Henrissat B."/>
            <person name="Howlett B.J."/>
            <person name="Kodira C."/>
            <person name="Kretschmer M."/>
            <person name="Lappartient A."/>
            <person name="Leroch M."/>
            <person name="Levis C."/>
            <person name="Mauceli E."/>
            <person name="Neuveglise C."/>
            <person name="Oeser B."/>
            <person name="Pearson M."/>
            <person name="Poulain J."/>
            <person name="Poussereau N."/>
            <person name="Quesneville H."/>
            <person name="Rascle C."/>
            <person name="Schumacher J."/>
            <person name="Segurens B."/>
            <person name="Sexton A."/>
            <person name="Silva E."/>
            <person name="Sirven C."/>
            <person name="Soanes D.M."/>
            <person name="Talbot N.J."/>
            <person name="Templeton M."/>
            <person name="Yandava C."/>
            <person name="Yarden O."/>
            <person name="Zeng Q."/>
            <person name="Rollins J.A."/>
            <person name="Lebrun M.H."/>
            <person name="Dickman M."/>
        </authorList>
    </citation>
    <scope>NUCLEOTIDE SEQUENCE [LARGE SCALE GENOMIC DNA]</scope>
    <source>
        <strain evidence="3">T4</strain>
    </source>
</reference>
<dbReference type="InParanoid" id="G2YP30"/>
<dbReference type="HOGENOM" id="CLU_3087013_0_0_1"/>
<evidence type="ECO:0000313" key="2">
    <source>
        <dbReference type="EMBL" id="CCD53378.1"/>
    </source>
</evidence>
<dbReference type="AlphaFoldDB" id="G2YP30"/>
<gene>
    <name evidence="2" type="ORF">BofuT4_uP134230.1</name>
</gene>
<accession>G2YP30</accession>
<evidence type="ECO:0000256" key="1">
    <source>
        <dbReference type="SAM" id="MobiDB-lite"/>
    </source>
</evidence>
<sequence>MNKENPKTSQFAMIKTVLGYMLHHRVIRSSSPPSMGKEMEDDTGCSVTLEIR</sequence>